<feature type="region of interest" description="Disordered" evidence="1">
    <location>
        <begin position="1"/>
        <end position="21"/>
    </location>
</feature>
<evidence type="ECO:0000313" key="3">
    <source>
        <dbReference type="Proteomes" id="UP001321498"/>
    </source>
</evidence>
<keyword evidence="3" id="KW-1185">Reference proteome</keyword>
<protein>
    <submittedName>
        <fullName evidence="2">Uncharacterized protein</fullName>
    </submittedName>
</protein>
<organism evidence="2 3">
    <name type="scientific">Naasia aerilata</name>
    <dbReference type="NCBI Taxonomy" id="1162966"/>
    <lineage>
        <taxon>Bacteria</taxon>
        <taxon>Bacillati</taxon>
        <taxon>Actinomycetota</taxon>
        <taxon>Actinomycetes</taxon>
        <taxon>Micrococcales</taxon>
        <taxon>Microbacteriaceae</taxon>
        <taxon>Naasia</taxon>
    </lineage>
</organism>
<gene>
    <name evidence="2" type="ORF">GCM10025866_08030</name>
</gene>
<dbReference type="EMBL" id="AP027731">
    <property type="protein sequence ID" value="BDZ44894.1"/>
    <property type="molecule type" value="Genomic_DNA"/>
</dbReference>
<name>A0ABM8G9M1_9MICO</name>
<feature type="compositionally biased region" description="Low complexity" evidence="1">
    <location>
        <begin position="1"/>
        <end position="17"/>
    </location>
</feature>
<evidence type="ECO:0000313" key="2">
    <source>
        <dbReference type="EMBL" id="BDZ44894.1"/>
    </source>
</evidence>
<accession>A0ABM8G9M1</accession>
<dbReference type="Proteomes" id="UP001321498">
    <property type="component" value="Chromosome"/>
</dbReference>
<proteinExistence type="predicted"/>
<sequence length="83" mass="8763">MSDVGGSSSAPGIGSSSERTEDGNFLVRFGENGPILGLIHEAQAGYVCYPYTPEFPVMGPVERVEDAVQLCVDHTLRGGLSYA</sequence>
<reference evidence="3" key="1">
    <citation type="journal article" date="2019" name="Int. J. Syst. Evol. Microbiol.">
        <title>The Global Catalogue of Microorganisms (GCM) 10K type strain sequencing project: providing services to taxonomists for standard genome sequencing and annotation.</title>
        <authorList>
            <consortium name="The Broad Institute Genomics Platform"/>
            <consortium name="The Broad Institute Genome Sequencing Center for Infectious Disease"/>
            <person name="Wu L."/>
            <person name="Ma J."/>
        </authorList>
    </citation>
    <scope>NUCLEOTIDE SEQUENCE [LARGE SCALE GENOMIC DNA]</scope>
    <source>
        <strain evidence="3">NBRC 108725</strain>
    </source>
</reference>
<evidence type="ECO:0000256" key="1">
    <source>
        <dbReference type="SAM" id="MobiDB-lite"/>
    </source>
</evidence>